<dbReference type="PANTHER" id="PTHR31435:SF10">
    <property type="entry name" value="BSR4717 PROTEIN"/>
    <property type="match status" value="1"/>
</dbReference>
<sequence>MSDVEIVEDQHAWLARIDGHVAGELVWRESHDGSAVVLVHTQVAEGFEGRGVGGALVRAAVDRLAADGRTVRPDCPFARAWLQRHPDHPVQVLDRA</sequence>
<dbReference type="SUPFAM" id="SSF55729">
    <property type="entry name" value="Acyl-CoA N-acyltransferases (Nat)"/>
    <property type="match status" value="1"/>
</dbReference>
<organism evidence="3 4">
    <name type="scientific">Phycicoccus duodecadis</name>
    <dbReference type="NCBI Taxonomy" id="173053"/>
    <lineage>
        <taxon>Bacteria</taxon>
        <taxon>Bacillati</taxon>
        <taxon>Actinomycetota</taxon>
        <taxon>Actinomycetes</taxon>
        <taxon>Micrococcales</taxon>
        <taxon>Intrasporangiaceae</taxon>
        <taxon>Phycicoccus</taxon>
    </lineage>
</organism>
<dbReference type="OrthoDB" id="5405911at2"/>
<dbReference type="Proteomes" id="UP000233781">
    <property type="component" value="Unassembled WGS sequence"/>
</dbReference>
<keyword evidence="4" id="KW-1185">Reference proteome</keyword>
<dbReference type="InterPro" id="IPR045057">
    <property type="entry name" value="Gcn5-rel_NAT"/>
</dbReference>
<accession>A0A2N3YJF1</accession>
<dbReference type="InterPro" id="IPR000182">
    <property type="entry name" value="GNAT_dom"/>
</dbReference>
<gene>
    <name evidence="3" type="ORF">ATL31_1812</name>
</gene>
<dbReference type="RefSeq" id="WP_101395468.1">
    <property type="nucleotide sequence ID" value="NZ_PJNE01000001.1"/>
</dbReference>
<dbReference type="InterPro" id="IPR031165">
    <property type="entry name" value="GNAT_YJDJ"/>
</dbReference>
<dbReference type="PROSITE" id="PS51186">
    <property type="entry name" value="GNAT"/>
    <property type="match status" value="1"/>
</dbReference>
<feature type="domain" description="N-acetyltransferase" evidence="2">
    <location>
        <begin position="5"/>
        <end position="93"/>
    </location>
</feature>
<evidence type="ECO:0000313" key="3">
    <source>
        <dbReference type="EMBL" id="PKW26983.1"/>
    </source>
</evidence>
<proteinExistence type="predicted"/>
<feature type="domain" description="N-acetyltransferase" evidence="1">
    <location>
        <begin position="1"/>
        <end position="96"/>
    </location>
</feature>
<reference evidence="3 4" key="1">
    <citation type="submission" date="2017-12" db="EMBL/GenBank/DDBJ databases">
        <title>Sequencing the genomes of 1000 Actinobacteria strains.</title>
        <authorList>
            <person name="Klenk H.-P."/>
        </authorList>
    </citation>
    <scope>NUCLEOTIDE SEQUENCE [LARGE SCALE GENOMIC DNA]</scope>
    <source>
        <strain evidence="3 4">DSM 12806</strain>
    </source>
</reference>
<dbReference type="PANTHER" id="PTHR31435">
    <property type="entry name" value="PROTEIN NATD1"/>
    <property type="match status" value="1"/>
</dbReference>
<evidence type="ECO:0000259" key="2">
    <source>
        <dbReference type="PROSITE" id="PS51729"/>
    </source>
</evidence>
<dbReference type="InterPro" id="IPR016181">
    <property type="entry name" value="Acyl_CoA_acyltransferase"/>
</dbReference>
<protein>
    <submittedName>
        <fullName evidence="3">Uncharacterized protein</fullName>
    </submittedName>
</protein>
<dbReference type="GO" id="GO:0016747">
    <property type="term" value="F:acyltransferase activity, transferring groups other than amino-acyl groups"/>
    <property type="evidence" value="ECO:0007669"/>
    <property type="project" value="InterPro"/>
</dbReference>
<evidence type="ECO:0000259" key="1">
    <source>
        <dbReference type="PROSITE" id="PS51186"/>
    </source>
</evidence>
<comment type="caution">
    <text evidence="3">The sequence shown here is derived from an EMBL/GenBank/DDBJ whole genome shotgun (WGS) entry which is preliminary data.</text>
</comment>
<dbReference type="Gene3D" id="3.40.630.30">
    <property type="match status" value="1"/>
</dbReference>
<dbReference type="EMBL" id="PJNE01000001">
    <property type="protein sequence ID" value="PKW26983.1"/>
    <property type="molecule type" value="Genomic_DNA"/>
</dbReference>
<dbReference type="Pfam" id="PF14542">
    <property type="entry name" value="Acetyltransf_CG"/>
    <property type="match status" value="1"/>
</dbReference>
<evidence type="ECO:0000313" key="4">
    <source>
        <dbReference type="Proteomes" id="UP000233781"/>
    </source>
</evidence>
<dbReference type="AlphaFoldDB" id="A0A2N3YJF1"/>
<dbReference type="PROSITE" id="PS51729">
    <property type="entry name" value="GNAT_YJDJ"/>
    <property type="match status" value="1"/>
</dbReference>
<name>A0A2N3YJF1_9MICO</name>